<protein>
    <submittedName>
        <fullName evidence="2">MT0933-like antitoxin protein</fullName>
    </submittedName>
</protein>
<feature type="region of interest" description="Disordered" evidence="1">
    <location>
        <begin position="1"/>
        <end position="71"/>
    </location>
</feature>
<name>A0A1I0V8E1_9PSEU</name>
<dbReference type="Pfam" id="PF14013">
    <property type="entry name" value="MT0933_antitox"/>
    <property type="match status" value="1"/>
</dbReference>
<dbReference type="OrthoDB" id="3579262at2"/>
<accession>A0A1I0V8E1</accession>
<evidence type="ECO:0000313" key="3">
    <source>
        <dbReference type="Proteomes" id="UP000243799"/>
    </source>
</evidence>
<proteinExistence type="predicted"/>
<keyword evidence="3" id="KW-1185">Reference proteome</keyword>
<dbReference type="Proteomes" id="UP000243799">
    <property type="component" value="Unassembled WGS sequence"/>
</dbReference>
<dbReference type="AlphaFoldDB" id="A0A1I0V8E1"/>
<evidence type="ECO:0000256" key="1">
    <source>
        <dbReference type="SAM" id="MobiDB-lite"/>
    </source>
</evidence>
<dbReference type="STRING" id="490629.SAMN05216266_10178"/>
<dbReference type="InterPro" id="IPR028037">
    <property type="entry name" value="Antitoxin_Rv0909/MT0933"/>
</dbReference>
<organism evidence="2 3">
    <name type="scientific">Amycolatopsis marina</name>
    <dbReference type="NCBI Taxonomy" id="490629"/>
    <lineage>
        <taxon>Bacteria</taxon>
        <taxon>Bacillati</taxon>
        <taxon>Actinomycetota</taxon>
        <taxon>Actinomycetes</taxon>
        <taxon>Pseudonocardiales</taxon>
        <taxon>Pseudonocardiaceae</taxon>
        <taxon>Amycolatopsis</taxon>
    </lineage>
</organism>
<gene>
    <name evidence="2" type="ORF">SAMN05216266_10178</name>
</gene>
<evidence type="ECO:0000313" key="2">
    <source>
        <dbReference type="EMBL" id="SFA72654.1"/>
    </source>
</evidence>
<reference evidence="3" key="1">
    <citation type="submission" date="2016-10" db="EMBL/GenBank/DDBJ databases">
        <authorList>
            <person name="Varghese N."/>
            <person name="Submissions S."/>
        </authorList>
    </citation>
    <scope>NUCLEOTIDE SEQUENCE [LARGE SCALE GENOMIC DNA]</scope>
    <source>
        <strain evidence="3">CGMCC 4.3568</strain>
    </source>
</reference>
<dbReference type="EMBL" id="FOKG01000001">
    <property type="protein sequence ID" value="SFA72654.1"/>
    <property type="molecule type" value="Genomic_DNA"/>
</dbReference>
<dbReference type="RefSeq" id="WP_091667802.1">
    <property type="nucleotide sequence ID" value="NZ_FOKG01000001.1"/>
</dbReference>
<sequence>MGINFDDMKNKAKDALGQHSDKAEQGVDKASEAAKSRFGEHSDKIDSATEKAKGFINRDEGGEGGQQQPPQ</sequence>
<feature type="compositionally biased region" description="Basic and acidic residues" evidence="1">
    <location>
        <begin position="1"/>
        <end position="61"/>
    </location>
</feature>